<dbReference type="PANTHER" id="PTHR46438:SF11">
    <property type="entry name" value="LIPASE-RELATED"/>
    <property type="match status" value="1"/>
</dbReference>
<dbReference type="InterPro" id="IPR029058">
    <property type="entry name" value="AB_hydrolase_fold"/>
</dbReference>
<proteinExistence type="predicted"/>
<dbReference type="InterPro" id="IPR000073">
    <property type="entry name" value="AB_hydrolase_1"/>
</dbReference>
<dbReference type="PRINTS" id="PR00111">
    <property type="entry name" value="ABHYDROLASE"/>
</dbReference>
<gene>
    <name evidence="3" type="ORF">GCM10023081_43100</name>
</gene>
<evidence type="ECO:0000256" key="1">
    <source>
        <dbReference type="SAM" id="MobiDB-lite"/>
    </source>
</evidence>
<dbReference type="Proteomes" id="UP001500752">
    <property type="component" value="Unassembled WGS sequence"/>
</dbReference>
<dbReference type="RefSeq" id="WP_345154169.1">
    <property type="nucleotide sequence ID" value="NZ_BAABEO010000034.1"/>
</dbReference>
<evidence type="ECO:0000259" key="2">
    <source>
        <dbReference type="Pfam" id="PF00561"/>
    </source>
</evidence>
<name>A0ABP7DC14_9MICC</name>
<feature type="region of interest" description="Disordered" evidence="1">
    <location>
        <begin position="322"/>
        <end position="342"/>
    </location>
</feature>
<evidence type="ECO:0000313" key="3">
    <source>
        <dbReference type="EMBL" id="GAA3702062.1"/>
    </source>
</evidence>
<accession>A0ABP7DC14</accession>
<feature type="domain" description="AB hydrolase-1" evidence="2">
    <location>
        <begin position="39"/>
        <end position="141"/>
    </location>
</feature>
<reference evidence="4" key="1">
    <citation type="journal article" date="2019" name="Int. J. Syst. Evol. Microbiol.">
        <title>The Global Catalogue of Microorganisms (GCM) 10K type strain sequencing project: providing services to taxonomists for standard genome sequencing and annotation.</title>
        <authorList>
            <consortium name="The Broad Institute Genomics Platform"/>
            <consortium name="The Broad Institute Genome Sequencing Center for Infectious Disease"/>
            <person name="Wu L."/>
            <person name="Ma J."/>
        </authorList>
    </citation>
    <scope>NUCLEOTIDE SEQUENCE [LARGE SCALE GENOMIC DNA]</scope>
    <source>
        <strain evidence="4">JCM 30742</strain>
    </source>
</reference>
<organism evidence="3 4">
    <name type="scientific">Arthrobacter ginkgonis</name>
    <dbReference type="NCBI Taxonomy" id="1630594"/>
    <lineage>
        <taxon>Bacteria</taxon>
        <taxon>Bacillati</taxon>
        <taxon>Actinomycetota</taxon>
        <taxon>Actinomycetes</taxon>
        <taxon>Micrococcales</taxon>
        <taxon>Micrococcaceae</taxon>
        <taxon>Arthrobacter</taxon>
    </lineage>
</organism>
<dbReference type="EMBL" id="BAABEO010000034">
    <property type="protein sequence ID" value="GAA3702062.1"/>
    <property type="molecule type" value="Genomic_DNA"/>
</dbReference>
<dbReference type="InterPro" id="IPR000639">
    <property type="entry name" value="Epox_hydrolase-like"/>
</dbReference>
<protein>
    <submittedName>
        <fullName evidence="3">Alpha/beta hydrolase</fullName>
    </submittedName>
</protein>
<dbReference type="PRINTS" id="PR00412">
    <property type="entry name" value="EPOXHYDRLASE"/>
</dbReference>
<sequence length="342" mass="37324">MALTEEGIIKVPGLLSRWVRLSTGVKVHYVTSGETGPAVVLLHGGIPGSSGTAGFRFMAPFLGTNGFRVYAPDMPGFGLTEDPNNFYGYGRGAHVDFIQDFANALALDEFHVAGNSMGCTNTVNYVVAHPERVLSFALIAGMIGDLVSREQMRAVDNRNKGPLPGSGGTYDGSPEMMRQIMESIILNPEDITDDLVAMRTAAANRHMDVYDANMDRILRSTDPNEIVRLTTTDRLDRITLPGIYLFGREDVLYAVEAAHLQEDVLPSVQFFYPENTGHQGQTDQPDLHNQAFLEFFRDGKVAWETALAAGISTRRAPNPNLVDVPADLRTNGASAPELDPVR</sequence>
<evidence type="ECO:0000313" key="4">
    <source>
        <dbReference type="Proteomes" id="UP001500752"/>
    </source>
</evidence>
<dbReference type="GO" id="GO:0016787">
    <property type="term" value="F:hydrolase activity"/>
    <property type="evidence" value="ECO:0007669"/>
    <property type="project" value="UniProtKB-KW"/>
</dbReference>
<dbReference type="Pfam" id="PF00561">
    <property type="entry name" value="Abhydrolase_1"/>
    <property type="match status" value="1"/>
</dbReference>
<comment type="caution">
    <text evidence="3">The sequence shown here is derived from an EMBL/GenBank/DDBJ whole genome shotgun (WGS) entry which is preliminary data.</text>
</comment>
<dbReference type="Gene3D" id="3.40.50.1820">
    <property type="entry name" value="alpha/beta hydrolase"/>
    <property type="match status" value="1"/>
</dbReference>
<dbReference type="PANTHER" id="PTHR46438">
    <property type="entry name" value="ALPHA/BETA-HYDROLASES SUPERFAMILY PROTEIN"/>
    <property type="match status" value="1"/>
</dbReference>
<keyword evidence="4" id="KW-1185">Reference proteome</keyword>
<dbReference type="SUPFAM" id="SSF53474">
    <property type="entry name" value="alpha/beta-Hydrolases"/>
    <property type="match status" value="1"/>
</dbReference>
<keyword evidence="3" id="KW-0378">Hydrolase</keyword>